<dbReference type="AlphaFoldDB" id="A0A839UMR2"/>
<name>A0A839UMR2_9GAMM</name>
<accession>A0A839UMR2</accession>
<dbReference type="Proteomes" id="UP000559987">
    <property type="component" value="Unassembled WGS sequence"/>
</dbReference>
<comment type="caution">
    <text evidence="1">The sequence shown here is derived from an EMBL/GenBank/DDBJ whole genome shotgun (WGS) entry which is preliminary data.</text>
</comment>
<gene>
    <name evidence="1" type="ORF">FHS30_000034</name>
</gene>
<organism evidence="1 2">
    <name type="scientific">Simiduia aestuariiviva</name>
    <dbReference type="NCBI Taxonomy" id="1510459"/>
    <lineage>
        <taxon>Bacteria</taxon>
        <taxon>Pseudomonadati</taxon>
        <taxon>Pseudomonadota</taxon>
        <taxon>Gammaproteobacteria</taxon>
        <taxon>Cellvibrionales</taxon>
        <taxon>Cellvibrionaceae</taxon>
        <taxon>Simiduia</taxon>
    </lineage>
</organism>
<dbReference type="EMBL" id="JACHXZ010000001">
    <property type="protein sequence ID" value="MBB3166858.1"/>
    <property type="molecule type" value="Genomic_DNA"/>
</dbReference>
<dbReference type="PANTHER" id="PTHR38774:SF1">
    <property type="entry name" value="CYTOPLASMIC PROTEIN"/>
    <property type="match status" value="1"/>
</dbReference>
<sequence length="156" mass="18511">MANYPNIRAKRRYQVDLVEQQALGDLNYASLLRLMPDLACREQWCFNVCVPQRDWRITIAVEERARFTTCVLISRHQGDCRWTRSPVMKVRMYHDAQMAEVVAWERHRVNRGQYPYPNTKMYHKDEKVQLNRFLSEWLAHCLAEGKVLDANLKLTG</sequence>
<evidence type="ECO:0000313" key="1">
    <source>
        <dbReference type="EMBL" id="MBB3166858.1"/>
    </source>
</evidence>
<dbReference type="RefSeq" id="WP_183907209.1">
    <property type="nucleotide sequence ID" value="NZ_JACHXZ010000001.1"/>
</dbReference>
<dbReference type="InterPro" id="IPR009659">
    <property type="entry name" value="DUF1249"/>
</dbReference>
<dbReference type="Pfam" id="PF06853">
    <property type="entry name" value="DUF1249"/>
    <property type="match status" value="1"/>
</dbReference>
<evidence type="ECO:0000313" key="2">
    <source>
        <dbReference type="Proteomes" id="UP000559987"/>
    </source>
</evidence>
<evidence type="ECO:0008006" key="3">
    <source>
        <dbReference type="Google" id="ProtNLM"/>
    </source>
</evidence>
<reference evidence="1 2" key="1">
    <citation type="submission" date="2020-08" db="EMBL/GenBank/DDBJ databases">
        <title>Genomic Encyclopedia of Type Strains, Phase III (KMG-III): the genomes of soil and plant-associated and newly described type strains.</title>
        <authorList>
            <person name="Whitman W."/>
        </authorList>
    </citation>
    <scope>NUCLEOTIDE SEQUENCE [LARGE SCALE GENOMIC DNA]</scope>
    <source>
        <strain evidence="1 2">CECT 8571</strain>
    </source>
</reference>
<proteinExistence type="predicted"/>
<dbReference type="PANTHER" id="PTHR38774">
    <property type="entry name" value="CYTOPLASMIC PROTEIN-RELATED"/>
    <property type="match status" value="1"/>
</dbReference>
<protein>
    <recommendedName>
        <fullName evidence="3">DUF1249 domain-containing protein</fullName>
    </recommendedName>
</protein>
<keyword evidence="2" id="KW-1185">Reference proteome</keyword>